<dbReference type="OrthoDB" id="5362512at2759"/>
<feature type="compositionally biased region" description="Basic and acidic residues" evidence="1">
    <location>
        <begin position="590"/>
        <end position="603"/>
    </location>
</feature>
<accession>A0A6G1JSS0</accession>
<feature type="domain" description="Heterokaryon incompatibility" evidence="2">
    <location>
        <begin position="221"/>
        <end position="370"/>
    </location>
</feature>
<dbReference type="InterPro" id="IPR010730">
    <property type="entry name" value="HET"/>
</dbReference>
<keyword evidence="4" id="KW-1185">Reference proteome</keyword>
<evidence type="ECO:0000259" key="2">
    <source>
        <dbReference type="Pfam" id="PF06985"/>
    </source>
</evidence>
<reference evidence="3" key="1">
    <citation type="journal article" date="2020" name="Stud. Mycol.">
        <title>101 Dothideomycetes genomes: a test case for predicting lifestyles and emergence of pathogens.</title>
        <authorList>
            <person name="Haridas S."/>
            <person name="Albert R."/>
            <person name="Binder M."/>
            <person name="Bloem J."/>
            <person name="Labutti K."/>
            <person name="Salamov A."/>
            <person name="Andreopoulos B."/>
            <person name="Baker S."/>
            <person name="Barry K."/>
            <person name="Bills G."/>
            <person name="Bluhm B."/>
            <person name="Cannon C."/>
            <person name="Castanera R."/>
            <person name="Culley D."/>
            <person name="Daum C."/>
            <person name="Ezra D."/>
            <person name="Gonzalez J."/>
            <person name="Henrissat B."/>
            <person name="Kuo A."/>
            <person name="Liang C."/>
            <person name="Lipzen A."/>
            <person name="Lutzoni F."/>
            <person name="Magnuson J."/>
            <person name="Mondo S."/>
            <person name="Nolan M."/>
            <person name="Ohm R."/>
            <person name="Pangilinan J."/>
            <person name="Park H.-J."/>
            <person name="Ramirez L."/>
            <person name="Alfaro M."/>
            <person name="Sun H."/>
            <person name="Tritt A."/>
            <person name="Yoshinaga Y."/>
            <person name="Zwiers L.-H."/>
            <person name="Turgeon B."/>
            <person name="Goodwin S."/>
            <person name="Spatafora J."/>
            <person name="Crous P."/>
            <person name="Grigoriev I."/>
        </authorList>
    </citation>
    <scope>NUCLEOTIDE SEQUENCE</scope>
    <source>
        <strain evidence="3">CBS 279.74</strain>
    </source>
</reference>
<dbReference type="AlphaFoldDB" id="A0A6G1JSS0"/>
<dbReference type="Pfam" id="PF06985">
    <property type="entry name" value="HET"/>
    <property type="match status" value="1"/>
</dbReference>
<dbReference type="PANTHER" id="PTHR33112:SF10">
    <property type="entry name" value="TOL"/>
    <property type="match status" value="1"/>
</dbReference>
<proteinExistence type="predicted"/>
<evidence type="ECO:0000313" key="4">
    <source>
        <dbReference type="Proteomes" id="UP000799428"/>
    </source>
</evidence>
<feature type="compositionally biased region" description="Polar residues" evidence="1">
    <location>
        <begin position="609"/>
        <end position="638"/>
    </location>
</feature>
<feature type="region of interest" description="Disordered" evidence="1">
    <location>
        <begin position="578"/>
        <end position="659"/>
    </location>
</feature>
<evidence type="ECO:0000313" key="3">
    <source>
        <dbReference type="EMBL" id="KAF2703363.1"/>
    </source>
</evidence>
<protein>
    <submittedName>
        <fullName evidence="3">HET-domain-containing protein</fullName>
    </submittedName>
</protein>
<dbReference type="EMBL" id="MU005787">
    <property type="protein sequence ID" value="KAF2703363.1"/>
    <property type="molecule type" value="Genomic_DNA"/>
</dbReference>
<dbReference type="Proteomes" id="UP000799428">
    <property type="component" value="Unassembled WGS sequence"/>
</dbReference>
<sequence>MASSSFCDFCCKNLLSSNAPWAYHQPSQLSLANSAHRGCTFCAPLNEDVQRRREVLHKHEPDNADLKRWLYEDVAKTEHLPLGRGYSTALYRWSVRSLGRTRESKRAVAITFRVVPKTLMSTSDLETFGIPDRVFYCFPEAELGKLLSAAELGTSTDPMVNGGQQIKAWIRTCSIEHKHCPKRSGSTNKFVPTRLLHIGGKRAGDPVRVVNTKLNKIKGPYVTLSHCWGDPTLLEECTLRSKTLEEFMFVGVPWNKLSVNFKQAIEIARFMEIDYIWIDSRDKDDWVREGSLMHKVYRNSYCNISAADAKDSRGKLYRQRKPHEVLPSRLEAPERSTMFGEQKWRVVRGDLWEHGLLKRPLYTRGWVYQERMLAPRIVHFSKHQIFWDCTSMSACESLPSGLPLALDQQSATDRHWRSRLQESTRGSILLSGESDDPLDEFWKSTVEDYTKLDLTNQGDKQLAVWGVAKRVREMLDEEYVAGMWETQLEEQLAWRISDCKIAQRPQILAGNPTWSWTSMKGTVLVSGRPKLQERCYKVTDHAGGTLSFSIEDGNLRPGLPRKVSDNLEDMGRLLDLAEERRRNSSATSRHNSEPDPATWRRDWQGGSELAQSRASFHQRTASTQRETSETGTTMQRRTLSGRVDSQLDVDDSRDQEPKLKDRRIAVQGYLNEGYLKKHDGSGGWSLQLRNDPEGNDAYFGVDAFPDVEPQADNELISFLVLVLTKCSDQSRKKYIVEVDTMTQKIWYEGKGLMLRCSKQTEAYYERVGALNFRHLSSHLWHQLRSTKQAFAPVTKDSDTETEGTKLFLV</sequence>
<feature type="compositionally biased region" description="Basic and acidic residues" evidence="1">
    <location>
        <begin position="650"/>
        <end position="659"/>
    </location>
</feature>
<dbReference type="PANTHER" id="PTHR33112">
    <property type="entry name" value="DOMAIN PROTEIN, PUTATIVE-RELATED"/>
    <property type="match status" value="1"/>
</dbReference>
<gene>
    <name evidence="3" type="ORF">K504DRAFT_485705</name>
</gene>
<organism evidence="3 4">
    <name type="scientific">Pleomassaria siparia CBS 279.74</name>
    <dbReference type="NCBI Taxonomy" id="1314801"/>
    <lineage>
        <taxon>Eukaryota</taxon>
        <taxon>Fungi</taxon>
        <taxon>Dikarya</taxon>
        <taxon>Ascomycota</taxon>
        <taxon>Pezizomycotina</taxon>
        <taxon>Dothideomycetes</taxon>
        <taxon>Pleosporomycetidae</taxon>
        <taxon>Pleosporales</taxon>
        <taxon>Pleomassariaceae</taxon>
        <taxon>Pleomassaria</taxon>
    </lineage>
</organism>
<evidence type="ECO:0000256" key="1">
    <source>
        <dbReference type="SAM" id="MobiDB-lite"/>
    </source>
</evidence>
<name>A0A6G1JSS0_9PLEO</name>